<name>A0ABV2I918_9HYPH</name>
<feature type="transmembrane region" description="Helical" evidence="7">
    <location>
        <begin position="217"/>
        <end position="234"/>
    </location>
</feature>
<comment type="pathway">
    <text evidence="7">Protein modification; lipoprotein biosynthesis (diacylglyceryl transfer).</text>
</comment>
<evidence type="ECO:0000256" key="1">
    <source>
        <dbReference type="ARBA" id="ARBA00007150"/>
    </source>
</evidence>
<feature type="transmembrane region" description="Helical" evidence="7">
    <location>
        <begin position="28"/>
        <end position="50"/>
    </location>
</feature>
<comment type="subcellular location">
    <subcellularLocation>
        <location evidence="7">Cell membrane</location>
        <topology evidence="7">Multi-pass membrane protein</topology>
    </subcellularLocation>
</comment>
<keyword evidence="5 7" id="KW-1133">Transmembrane helix</keyword>
<comment type="similarity">
    <text evidence="1 7">Belongs to the Lgt family.</text>
</comment>
<keyword evidence="9" id="KW-1185">Reference proteome</keyword>
<evidence type="ECO:0000313" key="9">
    <source>
        <dbReference type="Proteomes" id="UP001549164"/>
    </source>
</evidence>
<keyword evidence="2 7" id="KW-1003">Cell membrane</keyword>
<comment type="function">
    <text evidence="7">Catalyzes the transfer of the diacylglyceryl group from phosphatidylglycerol to the sulfhydryl group of the N-terminal cysteine of a prolipoprotein, the first step in the formation of mature lipoproteins.</text>
</comment>
<dbReference type="PANTHER" id="PTHR30589:SF0">
    <property type="entry name" value="PHOSPHATIDYLGLYCEROL--PROLIPOPROTEIN DIACYLGLYCERYL TRANSFERASE"/>
    <property type="match status" value="1"/>
</dbReference>
<evidence type="ECO:0000256" key="5">
    <source>
        <dbReference type="ARBA" id="ARBA00022989"/>
    </source>
</evidence>
<keyword evidence="4 7" id="KW-0812">Transmembrane</keyword>
<feature type="transmembrane region" description="Helical" evidence="7">
    <location>
        <begin position="139"/>
        <end position="159"/>
    </location>
</feature>
<dbReference type="EC" id="2.5.1.145" evidence="7"/>
<protein>
    <recommendedName>
        <fullName evidence="7">Phosphatidylglycerol--prolipoprotein diacylglyceryl transferase</fullName>
        <ecNumber evidence="7">2.5.1.145</ecNumber>
    </recommendedName>
</protein>
<dbReference type="HAMAP" id="MF_01147">
    <property type="entry name" value="Lgt"/>
    <property type="match status" value="1"/>
</dbReference>
<accession>A0ABV2I918</accession>
<feature type="transmembrane region" description="Helical" evidence="7">
    <location>
        <begin position="246"/>
        <end position="271"/>
    </location>
</feature>
<keyword evidence="3 7" id="KW-0808">Transferase</keyword>
<feature type="transmembrane region" description="Helical" evidence="7">
    <location>
        <begin position="110"/>
        <end position="127"/>
    </location>
</feature>
<dbReference type="GO" id="GO:0016740">
    <property type="term" value="F:transferase activity"/>
    <property type="evidence" value="ECO:0007669"/>
    <property type="project" value="UniProtKB-KW"/>
</dbReference>
<feature type="transmembrane region" description="Helical" evidence="7">
    <location>
        <begin position="192"/>
        <end position="210"/>
    </location>
</feature>
<reference evidence="8 9" key="1">
    <citation type="submission" date="2024-06" db="EMBL/GenBank/DDBJ databases">
        <title>Genomic Encyclopedia of Type Strains, Phase IV (KMG-IV): sequencing the most valuable type-strain genomes for metagenomic binning, comparative biology and taxonomic classification.</title>
        <authorList>
            <person name="Goeker M."/>
        </authorList>
    </citation>
    <scope>NUCLEOTIDE SEQUENCE [LARGE SCALE GENOMIC DNA]</scope>
    <source>
        <strain evidence="8 9">DSM 28102</strain>
    </source>
</reference>
<evidence type="ECO:0000256" key="4">
    <source>
        <dbReference type="ARBA" id="ARBA00022692"/>
    </source>
</evidence>
<feature type="transmembrane region" description="Helical" evidence="7">
    <location>
        <begin position="71"/>
        <end position="90"/>
    </location>
</feature>
<keyword evidence="6 7" id="KW-0472">Membrane</keyword>
<dbReference type="PROSITE" id="PS01311">
    <property type="entry name" value="LGT"/>
    <property type="match status" value="1"/>
</dbReference>
<evidence type="ECO:0000256" key="2">
    <source>
        <dbReference type="ARBA" id="ARBA00022475"/>
    </source>
</evidence>
<comment type="catalytic activity">
    <reaction evidence="7">
        <text>L-cysteinyl-[prolipoprotein] + a 1,2-diacyl-sn-glycero-3-phospho-(1'-sn-glycerol) = an S-1,2-diacyl-sn-glyceryl-L-cysteinyl-[prolipoprotein] + sn-glycerol 1-phosphate + H(+)</text>
        <dbReference type="Rhea" id="RHEA:56712"/>
        <dbReference type="Rhea" id="RHEA-COMP:14679"/>
        <dbReference type="Rhea" id="RHEA-COMP:14680"/>
        <dbReference type="ChEBI" id="CHEBI:15378"/>
        <dbReference type="ChEBI" id="CHEBI:29950"/>
        <dbReference type="ChEBI" id="CHEBI:57685"/>
        <dbReference type="ChEBI" id="CHEBI:64716"/>
        <dbReference type="ChEBI" id="CHEBI:140658"/>
        <dbReference type="EC" id="2.5.1.145"/>
    </reaction>
</comment>
<proteinExistence type="inferred from homology"/>
<sequence length="286" mass="32150">MLPDHIMLASMPYPAIDPVALRLGPLQVHWYGLAYVAGILLGWLYARWLLKKERLWPAGKQPMTLARLDDFITWSVLGIVVGGRLGYMFFYVPDAFLSNPLMVFKVWDGGMSFHGGLIGMITVMILFSRKHAINTWSLLDLMATVTPIGLFFGRIANFINGELWGRVSDVPWAMVFPGAGALPRHPSQLYEAGLEGLVTLIILFIATQFFHTLKRPGLTGSIFICLYALSRIFVEFFREPDPQLGYLFGGWLTMGMVLSLPMLLIGLWGIWYSGRMARRKDTGKTS</sequence>
<comment type="caution">
    <text evidence="8">The sequence shown here is derived from an EMBL/GenBank/DDBJ whole genome shotgun (WGS) entry which is preliminary data.</text>
</comment>
<organism evidence="8 9">
    <name type="scientific">Martelella mangrovi</name>
    <dbReference type="NCBI Taxonomy" id="1397477"/>
    <lineage>
        <taxon>Bacteria</taxon>
        <taxon>Pseudomonadati</taxon>
        <taxon>Pseudomonadota</taxon>
        <taxon>Alphaproteobacteria</taxon>
        <taxon>Hyphomicrobiales</taxon>
        <taxon>Aurantimonadaceae</taxon>
        <taxon>Martelella</taxon>
    </lineage>
</organism>
<feature type="binding site" evidence="7">
    <location>
        <position position="154"/>
    </location>
    <ligand>
        <name>a 1,2-diacyl-sn-glycero-3-phospho-(1'-sn-glycerol)</name>
        <dbReference type="ChEBI" id="CHEBI:64716"/>
    </ligand>
</feature>
<evidence type="ECO:0000256" key="6">
    <source>
        <dbReference type="ARBA" id="ARBA00023136"/>
    </source>
</evidence>
<evidence type="ECO:0000256" key="7">
    <source>
        <dbReference type="HAMAP-Rule" id="MF_01147"/>
    </source>
</evidence>
<evidence type="ECO:0000256" key="3">
    <source>
        <dbReference type="ARBA" id="ARBA00022679"/>
    </source>
</evidence>
<evidence type="ECO:0000313" key="8">
    <source>
        <dbReference type="EMBL" id="MET3598757.1"/>
    </source>
</evidence>
<dbReference type="InterPro" id="IPR001640">
    <property type="entry name" value="Lgt"/>
</dbReference>
<dbReference type="NCBIfam" id="TIGR00544">
    <property type="entry name" value="lgt"/>
    <property type="match status" value="1"/>
</dbReference>
<gene>
    <name evidence="7" type="primary">lgt</name>
    <name evidence="8" type="ORF">ABID12_000684</name>
</gene>
<dbReference type="EMBL" id="JBEPLY010000002">
    <property type="protein sequence ID" value="MET3598757.1"/>
    <property type="molecule type" value="Genomic_DNA"/>
</dbReference>
<dbReference type="Pfam" id="PF01790">
    <property type="entry name" value="LGT"/>
    <property type="match status" value="1"/>
</dbReference>
<dbReference type="PANTHER" id="PTHR30589">
    <property type="entry name" value="PROLIPOPROTEIN DIACYLGLYCERYL TRANSFERASE"/>
    <property type="match status" value="1"/>
</dbReference>
<dbReference type="Proteomes" id="UP001549164">
    <property type="component" value="Unassembled WGS sequence"/>
</dbReference>